<feature type="compositionally biased region" description="Pro residues" evidence="7">
    <location>
        <begin position="242"/>
        <end position="254"/>
    </location>
</feature>
<feature type="non-terminal residue" evidence="10">
    <location>
        <position position="1"/>
    </location>
</feature>
<comment type="subcellular location">
    <subcellularLocation>
        <location evidence="1">Cell projection</location>
        <location evidence="1">Ruffle membrane</location>
    </subcellularLocation>
</comment>
<feature type="compositionally biased region" description="Polar residues" evidence="7">
    <location>
        <begin position="89"/>
        <end position="100"/>
    </location>
</feature>
<dbReference type="PANTHER" id="PTHR10663:SF338">
    <property type="entry name" value="PH AND SEC7 DOMAIN-CONTAINING PROTEIN 4"/>
    <property type="match status" value="1"/>
</dbReference>
<feature type="region of interest" description="Disordered" evidence="7">
    <location>
        <begin position="234"/>
        <end position="353"/>
    </location>
</feature>
<dbReference type="Gene3D" id="2.30.29.30">
    <property type="entry name" value="Pleckstrin-homology domain (PH domain)/Phosphotyrosine-binding domain (PTB)"/>
    <property type="match status" value="1"/>
</dbReference>
<evidence type="ECO:0000259" key="8">
    <source>
        <dbReference type="PROSITE" id="PS50003"/>
    </source>
</evidence>
<dbReference type="InterPro" id="IPR000904">
    <property type="entry name" value="Sec7_dom"/>
</dbReference>
<sequence length="820" mass="91116">PADARVRGEGEKESSGGSSPLESDEEGCHWVQAVLLTRGGQASDDRSPEDSRRLAGNPEWAITDTRNPSSSTEESEEEEKGGVGRWTEAGSSPMDSSSEPGTLPRHMVLEVPDTPFLHQDVWQQNQAFVPVATPGTRQDQGRAELRGCPELMLITATAVTGLFTPEEGGAAREVPPGQQPESGLTPTLSWGQVSGQQDREPAHSELAAQRWEVERTTAEELPICSSHMTDIATESNQGAWEPPSPHRAPSPQPSDPETLGLPAGVAVTLREESAEEESGVSLADMQPPAETVTEQELVTERGESTYMPGPCTPMAVSEWEDWAGARTESQPEAAPDTPNTEGTTDANTHLSNGNVVDKGAAQRLASKLYHLDGFKRTDVAPYLGKNNEFSQTVAEEYLKFFDFTGMDLDQALRNFLKAFPLTGETQERERVLNHFSQRFHLCNPHTSTSQDGVHTLTCALMLLNTDLHGQNLGKSMSSQEFIMNLEGMNDGKDFSKDILKTLYHSIKNEKLEWAIDQEDVQNATVGGEECCVKPGSGKGKPFVQLPQDQKAVTYKQGFLSRKTHADIDGKKTPWGKRSWKTFYSVLKGIIIYLLKDEYQADKQWSEEAISVHHSLASRASRYHKRPHVFQLQTADWRIFLFQAQSAEEMNSWITRINLVAAMFSSPPFPAAIGSQRKFSRPILPSSVSKHSQEQQLASHNASLLRVREELEDHELSPGGRKGKAKELEEHKVKQEYLEYEKSRHEMYVRLLRAKLRAGSEDLDALETLLFESLEGEGEQGGMKKSHSSPSLNLEQKPTVKVKRNVSERRTYRKKIARKLI</sequence>
<keyword evidence="2" id="KW-1003">Cell membrane</keyword>
<dbReference type="InterPro" id="IPR023394">
    <property type="entry name" value="Sec7_C_sf"/>
</dbReference>
<dbReference type="InterPro" id="IPR011993">
    <property type="entry name" value="PH-like_dom_sf"/>
</dbReference>
<keyword evidence="5" id="KW-0472">Membrane</keyword>
<reference evidence="10" key="1">
    <citation type="journal article" date="2014" name="Nature">
        <title>Elephant shark genome provides unique insights into gnathostome evolution.</title>
        <authorList>
            <consortium name="International Elephant Shark Genome Sequencing Consortium"/>
            <person name="Venkatesh B."/>
            <person name="Lee A.P."/>
            <person name="Ravi V."/>
            <person name="Maurya A.K."/>
            <person name="Lian M.M."/>
            <person name="Swann J.B."/>
            <person name="Ohta Y."/>
            <person name="Flajnik M.F."/>
            <person name="Sutoh Y."/>
            <person name="Kasahara M."/>
            <person name="Hoon S."/>
            <person name="Gangu V."/>
            <person name="Roy S.W."/>
            <person name="Irimia M."/>
            <person name="Korzh V."/>
            <person name="Kondrychyn I."/>
            <person name="Lim Z.W."/>
            <person name="Tay B.H."/>
            <person name="Tohari S."/>
            <person name="Kong K.W."/>
            <person name="Ho S."/>
            <person name="Lorente-Galdos B."/>
            <person name="Quilez J."/>
            <person name="Marques-Bonet T."/>
            <person name="Raney B.J."/>
            <person name="Ingham P.W."/>
            <person name="Tay A."/>
            <person name="Hillier L.W."/>
            <person name="Minx P."/>
            <person name="Boehm T."/>
            <person name="Wilson R.K."/>
            <person name="Brenner S."/>
            <person name="Warren W.C."/>
        </authorList>
    </citation>
    <scope>NUCLEOTIDE SEQUENCE</scope>
    <source>
        <tissue evidence="10">Spleen</tissue>
    </source>
</reference>
<dbReference type="GO" id="GO:0005085">
    <property type="term" value="F:guanyl-nucleotide exchange factor activity"/>
    <property type="evidence" value="ECO:0007669"/>
    <property type="project" value="InterPro"/>
</dbReference>
<dbReference type="FunFam" id="1.10.1000.11:FF:000004">
    <property type="entry name" value="PH and SEC7 domain-containing protein 2"/>
    <property type="match status" value="1"/>
</dbReference>
<dbReference type="FunFam" id="2.30.29.30:FF:000054">
    <property type="entry name" value="PH and SEC7 domain-containing protein 3"/>
    <property type="match status" value="1"/>
</dbReference>
<dbReference type="PROSITE" id="PS50003">
    <property type="entry name" value="PH_DOMAIN"/>
    <property type="match status" value="1"/>
</dbReference>
<feature type="region of interest" description="Disordered" evidence="7">
    <location>
        <begin position="167"/>
        <end position="206"/>
    </location>
</feature>
<name>V9KDG3_CALMI</name>
<keyword evidence="3" id="KW-0597">Phosphoprotein</keyword>
<dbReference type="PANTHER" id="PTHR10663">
    <property type="entry name" value="GUANYL-NUCLEOTIDE EXCHANGE FACTOR"/>
    <property type="match status" value="1"/>
</dbReference>
<feature type="compositionally biased region" description="Basic and acidic residues" evidence="7">
    <location>
        <begin position="43"/>
        <end position="53"/>
    </location>
</feature>
<feature type="compositionally biased region" description="Polar residues" evidence="7">
    <location>
        <begin position="337"/>
        <end position="353"/>
    </location>
</feature>
<dbReference type="PROSITE" id="PS50190">
    <property type="entry name" value="SEC7"/>
    <property type="match status" value="1"/>
</dbReference>
<evidence type="ECO:0000256" key="4">
    <source>
        <dbReference type="ARBA" id="ARBA00023054"/>
    </source>
</evidence>
<feature type="region of interest" description="Disordered" evidence="7">
    <location>
        <begin position="775"/>
        <end position="807"/>
    </location>
</feature>
<dbReference type="SUPFAM" id="SSF48425">
    <property type="entry name" value="Sec7 domain"/>
    <property type="match status" value="1"/>
</dbReference>
<dbReference type="InterPro" id="IPR001849">
    <property type="entry name" value="PH_domain"/>
</dbReference>
<evidence type="ECO:0000256" key="1">
    <source>
        <dbReference type="ARBA" id="ARBA00004632"/>
    </source>
</evidence>
<dbReference type="GO" id="GO:0032012">
    <property type="term" value="P:regulation of ARF protein signal transduction"/>
    <property type="evidence" value="ECO:0007669"/>
    <property type="project" value="InterPro"/>
</dbReference>
<dbReference type="InterPro" id="IPR035999">
    <property type="entry name" value="Sec7_dom_sf"/>
</dbReference>
<dbReference type="CDD" id="cd00171">
    <property type="entry name" value="Sec7"/>
    <property type="match status" value="1"/>
</dbReference>
<protein>
    <submittedName>
        <fullName evidence="10">PH and SEC7 domain-containing protein 3-like protein</fullName>
    </submittedName>
</protein>
<feature type="compositionally biased region" description="Basic and acidic residues" evidence="7">
    <location>
        <begin position="1"/>
        <end position="14"/>
    </location>
</feature>
<dbReference type="SUPFAM" id="SSF50729">
    <property type="entry name" value="PH domain-like"/>
    <property type="match status" value="1"/>
</dbReference>
<evidence type="ECO:0000256" key="6">
    <source>
        <dbReference type="ARBA" id="ARBA00023273"/>
    </source>
</evidence>
<dbReference type="PRINTS" id="PR00683">
    <property type="entry name" value="SPECTRINPH"/>
</dbReference>
<dbReference type="GO" id="GO:0032587">
    <property type="term" value="C:ruffle membrane"/>
    <property type="evidence" value="ECO:0007669"/>
    <property type="project" value="UniProtKB-SubCell"/>
</dbReference>
<evidence type="ECO:0000256" key="2">
    <source>
        <dbReference type="ARBA" id="ARBA00022475"/>
    </source>
</evidence>
<dbReference type="InterPro" id="IPR041681">
    <property type="entry name" value="PH_9"/>
</dbReference>
<dbReference type="SMART" id="SM00233">
    <property type="entry name" value="PH"/>
    <property type="match status" value="1"/>
</dbReference>
<feature type="domain" description="PH" evidence="8">
    <location>
        <begin position="552"/>
        <end position="661"/>
    </location>
</feature>
<proteinExistence type="evidence at transcript level"/>
<accession>V9KDG3</accession>
<dbReference type="Pfam" id="PF15410">
    <property type="entry name" value="PH_9"/>
    <property type="match status" value="1"/>
</dbReference>
<keyword evidence="6" id="KW-0966">Cell projection</keyword>
<keyword evidence="4" id="KW-0175">Coiled coil</keyword>
<dbReference type="GO" id="GO:0005543">
    <property type="term" value="F:phospholipid binding"/>
    <property type="evidence" value="ECO:0007669"/>
    <property type="project" value="InterPro"/>
</dbReference>
<evidence type="ECO:0000256" key="5">
    <source>
        <dbReference type="ARBA" id="ARBA00023136"/>
    </source>
</evidence>
<evidence type="ECO:0000259" key="9">
    <source>
        <dbReference type="PROSITE" id="PS50190"/>
    </source>
</evidence>
<dbReference type="InterPro" id="IPR001605">
    <property type="entry name" value="PH_dom-spectrin-type"/>
</dbReference>
<feature type="domain" description="SEC7" evidence="9">
    <location>
        <begin position="350"/>
        <end position="509"/>
    </location>
</feature>
<feature type="region of interest" description="Disordered" evidence="7">
    <location>
        <begin position="1"/>
        <end position="105"/>
    </location>
</feature>
<dbReference type="SMART" id="SM00222">
    <property type="entry name" value="Sec7"/>
    <property type="match status" value="1"/>
</dbReference>
<organism evidence="10">
    <name type="scientific">Callorhinchus milii</name>
    <name type="common">Ghost shark</name>
    <dbReference type="NCBI Taxonomy" id="7868"/>
    <lineage>
        <taxon>Eukaryota</taxon>
        <taxon>Metazoa</taxon>
        <taxon>Chordata</taxon>
        <taxon>Craniata</taxon>
        <taxon>Vertebrata</taxon>
        <taxon>Chondrichthyes</taxon>
        <taxon>Holocephali</taxon>
        <taxon>Chimaeriformes</taxon>
        <taxon>Callorhinchidae</taxon>
        <taxon>Callorhinchus</taxon>
    </lineage>
</organism>
<dbReference type="CDD" id="cd13295">
    <property type="entry name" value="PH_EFA6"/>
    <property type="match status" value="1"/>
</dbReference>
<evidence type="ECO:0000256" key="7">
    <source>
        <dbReference type="SAM" id="MobiDB-lite"/>
    </source>
</evidence>
<evidence type="ECO:0000256" key="3">
    <source>
        <dbReference type="ARBA" id="ARBA00022553"/>
    </source>
</evidence>
<dbReference type="AlphaFoldDB" id="V9KDG3"/>
<dbReference type="EMBL" id="JW863786">
    <property type="protein sequence ID" value="AFO96303.1"/>
    <property type="molecule type" value="mRNA"/>
</dbReference>
<dbReference type="Pfam" id="PF01369">
    <property type="entry name" value="Sec7"/>
    <property type="match status" value="1"/>
</dbReference>
<evidence type="ECO:0000313" key="10">
    <source>
        <dbReference type="EMBL" id="AFO96303.1"/>
    </source>
</evidence>
<feature type="compositionally biased region" description="Polar residues" evidence="7">
    <location>
        <begin position="179"/>
        <end position="196"/>
    </location>
</feature>
<dbReference type="Gene3D" id="1.10.1000.11">
    <property type="entry name" value="Arf Nucleotide-binding Site Opener,domain 2"/>
    <property type="match status" value="1"/>
</dbReference>